<comment type="caution">
    <text evidence="1">The sequence shown here is derived from an EMBL/GenBank/DDBJ whole genome shotgun (WGS) entry which is preliminary data.</text>
</comment>
<sequence>MPYLTPGFSDNAKINGFYYPNSDHYNEYMPTEFRAAARQHFFTATWHLDGDGSFIDFHDAVLTQNQYLEGNPEHVEDALLVSTLKKGMHIDLSEHCSDLDTELVKIFMTISNGFADITKDQTVAQWVKLVEIEDEKLHCECVQNQWDAHNAINNLRLKCLHTNTFQSNSAFAVPSQLLPASIPLYRGNNTFNQHGHNVAAVLHSEFAPCPPL</sequence>
<evidence type="ECO:0000313" key="1">
    <source>
        <dbReference type="EMBL" id="KAK0476213.1"/>
    </source>
</evidence>
<evidence type="ECO:0000313" key="2">
    <source>
        <dbReference type="Proteomes" id="UP001175227"/>
    </source>
</evidence>
<accession>A0AA39P3B9</accession>
<organism evidence="1 2">
    <name type="scientific">Armillaria novae-zelandiae</name>
    <dbReference type="NCBI Taxonomy" id="153914"/>
    <lineage>
        <taxon>Eukaryota</taxon>
        <taxon>Fungi</taxon>
        <taxon>Dikarya</taxon>
        <taxon>Basidiomycota</taxon>
        <taxon>Agaricomycotina</taxon>
        <taxon>Agaricomycetes</taxon>
        <taxon>Agaricomycetidae</taxon>
        <taxon>Agaricales</taxon>
        <taxon>Marasmiineae</taxon>
        <taxon>Physalacriaceae</taxon>
        <taxon>Armillaria</taxon>
    </lineage>
</organism>
<dbReference type="Proteomes" id="UP001175227">
    <property type="component" value="Unassembled WGS sequence"/>
</dbReference>
<reference evidence="1" key="1">
    <citation type="submission" date="2023-06" db="EMBL/GenBank/DDBJ databases">
        <authorList>
            <consortium name="Lawrence Berkeley National Laboratory"/>
            <person name="Ahrendt S."/>
            <person name="Sahu N."/>
            <person name="Indic B."/>
            <person name="Wong-Bajracharya J."/>
            <person name="Merenyi Z."/>
            <person name="Ke H.-M."/>
            <person name="Monk M."/>
            <person name="Kocsube S."/>
            <person name="Drula E."/>
            <person name="Lipzen A."/>
            <person name="Balint B."/>
            <person name="Henrissat B."/>
            <person name="Andreopoulos B."/>
            <person name="Martin F.M."/>
            <person name="Harder C.B."/>
            <person name="Rigling D."/>
            <person name="Ford K.L."/>
            <person name="Foster G.D."/>
            <person name="Pangilinan J."/>
            <person name="Papanicolaou A."/>
            <person name="Barry K."/>
            <person name="LaButti K."/>
            <person name="Viragh M."/>
            <person name="Koriabine M."/>
            <person name="Yan M."/>
            <person name="Riley R."/>
            <person name="Champramary S."/>
            <person name="Plett K.L."/>
            <person name="Tsai I.J."/>
            <person name="Slot J."/>
            <person name="Sipos G."/>
            <person name="Plett J."/>
            <person name="Nagy L.G."/>
            <person name="Grigoriev I.V."/>
        </authorList>
    </citation>
    <scope>NUCLEOTIDE SEQUENCE</scope>
    <source>
        <strain evidence="1">ICMP 16352</strain>
    </source>
</reference>
<dbReference type="AlphaFoldDB" id="A0AA39P3B9"/>
<protein>
    <submittedName>
        <fullName evidence="1">Uncharacterized protein</fullName>
    </submittedName>
</protein>
<keyword evidence="2" id="KW-1185">Reference proteome</keyword>
<dbReference type="EMBL" id="JAUEPR010000021">
    <property type="protein sequence ID" value="KAK0476213.1"/>
    <property type="molecule type" value="Genomic_DNA"/>
</dbReference>
<proteinExistence type="predicted"/>
<gene>
    <name evidence="1" type="ORF">IW261DRAFT_1567482</name>
</gene>
<name>A0AA39P3B9_9AGAR</name>